<reference evidence="9" key="1">
    <citation type="journal article" date="2020" name="Stud. Mycol.">
        <title>101 Dothideomycetes genomes: a test case for predicting lifestyles and emergence of pathogens.</title>
        <authorList>
            <person name="Haridas S."/>
            <person name="Albert R."/>
            <person name="Binder M."/>
            <person name="Bloem J."/>
            <person name="Labutti K."/>
            <person name="Salamov A."/>
            <person name="Andreopoulos B."/>
            <person name="Baker S."/>
            <person name="Barry K."/>
            <person name="Bills G."/>
            <person name="Bluhm B."/>
            <person name="Cannon C."/>
            <person name="Castanera R."/>
            <person name="Culley D."/>
            <person name="Daum C."/>
            <person name="Ezra D."/>
            <person name="Gonzalez J."/>
            <person name="Henrissat B."/>
            <person name="Kuo A."/>
            <person name="Liang C."/>
            <person name="Lipzen A."/>
            <person name="Lutzoni F."/>
            <person name="Magnuson J."/>
            <person name="Mondo S."/>
            <person name="Nolan M."/>
            <person name="Ohm R."/>
            <person name="Pangilinan J."/>
            <person name="Park H.-J."/>
            <person name="Ramirez L."/>
            <person name="Alfaro M."/>
            <person name="Sun H."/>
            <person name="Tritt A."/>
            <person name="Yoshinaga Y."/>
            <person name="Zwiers L.-H."/>
            <person name="Turgeon B."/>
            <person name="Goodwin S."/>
            <person name="Spatafora J."/>
            <person name="Crous P."/>
            <person name="Grigoriev I."/>
        </authorList>
    </citation>
    <scope>NUCLEOTIDE SEQUENCE</scope>
    <source>
        <strain evidence="9">CBS 107.79</strain>
    </source>
</reference>
<evidence type="ECO:0000256" key="7">
    <source>
        <dbReference type="SAM" id="Phobius"/>
    </source>
</evidence>
<evidence type="ECO:0000256" key="5">
    <source>
        <dbReference type="ARBA" id="ARBA00023180"/>
    </source>
</evidence>
<evidence type="ECO:0000313" key="10">
    <source>
        <dbReference type="Proteomes" id="UP000800036"/>
    </source>
</evidence>
<dbReference type="GO" id="GO:0000324">
    <property type="term" value="C:fungal-type vacuole"/>
    <property type="evidence" value="ECO:0007669"/>
    <property type="project" value="TreeGrafter"/>
</dbReference>
<feature type="compositionally biased region" description="Basic and acidic residues" evidence="6">
    <location>
        <begin position="1189"/>
        <end position="1202"/>
    </location>
</feature>
<evidence type="ECO:0000256" key="4">
    <source>
        <dbReference type="ARBA" id="ARBA00022801"/>
    </source>
</evidence>
<feature type="chain" id="PRO_5025578223" evidence="8">
    <location>
        <begin position="31"/>
        <end position="1289"/>
    </location>
</feature>
<feature type="signal peptide" evidence="8">
    <location>
        <begin position="1"/>
        <end position="30"/>
    </location>
</feature>
<evidence type="ECO:0000256" key="1">
    <source>
        <dbReference type="ARBA" id="ARBA00009431"/>
    </source>
</evidence>
<keyword evidence="3" id="KW-0645">Protease</keyword>
<dbReference type="Proteomes" id="UP000800036">
    <property type="component" value="Unassembled WGS sequence"/>
</dbReference>
<dbReference type="Pfam" id="PF00450">
    <property type="entry name" value="Peptidase_S10"/>
    <property type="match status" value="1"/>
</dbReference>
<dbReference type="PANTHER" id="PTHR11802">
    <property type="entry name" value="SERINE PROTEASE FAMILY S10 SERINE CARBOXYPEPTIDASE"/>
    <property type="match status" value="1"/>
</dbReference>
<keyword evidence="7" id="KW-0812">Transmembrane</keyword>
<feature type="compositionally biased region" description="Basic and acidic residues" evidence="6">
    <location>
        <begin position="1014"/>
        <end position="1023"/>
    </location>
</feature>
<feature type="region of interest" description="Disordered" evidence="6">
    <location>
        <begin position="1135"/>
        <end position="1158"/>
    </location>
</feature>
<name>A0A6A5VLT1_9PLEO</name>
<evidence type="ECO:0000256" key="2">
    <source>
        <dbReference type="ARBA" id="ARBA00022645"/>
    </source>
</evidence>
<keyword evidence="10" id="KW-1185">Reference proteome</keyword>
<accession>A0A6A5VLT1</accession>
<dbReference type="GO" id="GO:0006508">
    <property type="term" value="P:proteolysis"/>
    <property type="evidence" value="ECO:0007669"/>
    <property type="project" value="UniProtKB-KW"/>
</dbReference>
<dbReference type="PROSITE" id="PS00560">
    <property type="entry name" value="CARBOXYPEPT_SER_HIS"/>
    <property type="match status" value="1"/>
</dbReference>
<evidence type="ECO:0000256" key="3">
    <source>
        <dbReference type="ARBA" id="ARBA00022670"/>
    </source>
</evidence>
<dbReference type="InterPro" id="IPR001563">
    <property type="entry name" value="Peptidase_S10"/>
</dbReference>
<dbReference type="SUPFAM" id="SSF53474">
    <property type="entry name" value="alpha/beta-Hydrolases"/>
    <property type="match status" value="1"/>
</dbReference>
<dbReference type="GO" id="GO:0004185">
    <property type="term" value="F:serine-type carboxypeptidase activity"/>
    <property type="evidence" value="ECO:0007669"/>
    <property type="project" value="InterPro"/>
</dbReference>
<protein>
    <submittedName>
        <fullName evidence="9">Alpha/beta-hydrolase</fullName>
    </submittedName>
</protein>
<keyword evidence="7" id="KW-1133">Transmembrane helix</keyword>
<keyword evidence="8" id="KW-0732">Signal</keyword>
<dbReference type="InterPro" id="IPR029058">
    <property type="entry name" value="AB_hydrolase_fold"/>
</dbReference>
<evidence type="ECO:0000256" key="6">
    <source>
        <dbReference type="SAM" id="MobiDB-lite"/>
    </source>
</evidence>
<proteinExistence type="inferred from homology"/>
<dbReference type="InterPro" id="IPR033124">
    <property type="entry name" value="Ser_caboxypep_his_AS"/>
</dbReference>
<evidence type="ECO:0000313" key="9">
    <source>
        <dbReference type="EMBL" id="KAF1977510.1"/>
    </source>
</evidence>
<gene>
    <name evidence="9" type="ORF">BU23DRAFT_565008</name>
</gene>
<organism evidence="9 10">
    <name type="scientific">Bimuria novae-zelandiae CBS 107.79</name>
    <dbReference type="NCBI Taxonomy" id="1447943"/>
    <lineage>
        <taxon>Eukaryota</taxon>
        <taxon>Fungi</taxon>
        <taxon>Dikarya</taxon>
        <taxon>Ascomycota</taxon>
        <taxon>Pezizomycotina</taxon>
        <taxon>Dothideomycetes</taxon>
        <taxon>Pleosporomycetidae</taxon>
        <taxon>Pleosporales</taxon>
        <taxon>Massarineae</taxon>
        <taxon>Didymosphaeriaceae</taxon>
        <taxon>Bimuria</taxon>
    </lineage>
</organism>
<dbReference type="PANTHER" id="PTHR11802:SF404">
    <property type="entry name" value="CARBOXYPEPTIDASE"/>
    <property type="match status" value="1"/>
</dbReference>
<comment type="similarity">
    <text evidence="1">Belongs to the peptidase S10 family.</text>
</comment>
<keyword evidence="4 9" id="KW-0378">Hydrolase</keyword>
<dbReference type="OrthoDB" id="443318at2759"/>
<sequence>MPSQSHGRCILFAVILSFALVLSLLRFGHGVGAGGVFFGRATTGSIGNETLGFEKIFVVNAPWRTDRKDAMTLAASYSRLKLDWIDGVAADTIQEKAYPPGNYRTMNPGNLGSWRAHMNAMRDIIFQNITTALILEDDVDWDIRLRTQLHSFAHAARQLPSLKRETLSHPPASETKDINPIDLAKRSTIALSPGGPHNTPSNPYGVDWDVLWLGHCGADLPRPSLTHPDRLMLLNDPTVPLPKHLRLRASAPPDPLATLYPPHTRVYHHNANSTLCTFAYAVTQRGARKILYELGIRELSKGFDFALGEYCGGLVKGNMGEKGMERRLKCVTVQPPLFSHFWGERGQSDIMGMGAGGRAEVGSRDTPTFTSFVDLCLFGVTWEESALGQAACTKFQLSPIFYVSTLSIAGCSLAQQFPPPVSYDTVLRSPINPSITISYKEPEPWTCKTAFPSQKQYTGYVNMPPSTLAPYQQDYPINTFFWFFEARNNSNTAPLTIWLNGGPGSSSMIGLFREMGPCEVVQLEDGSYETQANVWGWDRSSNLLFIDQPTQVGFSYDQPVNVSIDYLTDSIEDEPEELLFDYPPWGLLNGTLASGDSENTENSTVIAARAAWHFLQGFLSAFPQYNPGQHPDRSYVEATGVNLFVESYGGQYGPIFADFFEDQNDRRNSGVLSANNTFEIKLTSLGIINGLVDTLIQTPSLPSFAYKNSYDLQLMSQTQYLNYLSEFYMPDGCLDLGYRCHTRAIAHDYEGENLDEETTLLCGKAAEECWNVQLPVLYSGRNPYDIRATFPNSFPSYAYLEYLNRADVLQSIGAKVNFTESSSAVFDIFNSSGDEVRGTAVHKIADLLSRGVRVALIYGDADIICNWVGGEAVSLAIARESPLYSSSFPAAGYADIVSNASYIGGHVRQYSNLSFSRIFDSGHTVPSYQPETSFVVFSRIIEGDDIGMGQTVDLSTFGTHGPNDSVHKNISPSQPRSTCWIRAIRDTCTVEEQRQIHNGLGVVEHGQWFLRSASHETVNDTPKRSLASSTTTSATNSRPVTTSSIPLTGVFTATETPTSTSGASRVSFRVQSRYRRQVPIQVGSSLRNFGQVATGVKHGLIGGLAGVGGLLLLLTALATCCFGWRYHRSRKHDRKFLGGPRHRPSPLLVSDPAAPTTEQLQPKLSIVQRFAQRLPRSHEKPNTAPARYDIGRPEEPPALDRRFTRRLSPPMEPIPEAEKPPTPTSEPKSKTPDLNTGPGPAPLLEHSLASEPGTTETIRGFKNLALLWGSRLKGRIVSTEAHPLSHSSR</sequence>
<feature type="region of interest" description="Disordered" evidence="6">
    <location>
        <begin position="1171"/>
        <end position="1255"/>
    </location>
</feature>
<dbReference type="CDD" id="cd06532">
    <property type="entry name" value="Glyco_transf_25"/>
    <property type="match status" value="1"/>
</dbReference>
<feature type="transmembrane region" description="Helical" evidence="7">
    <location>
        <begin position="1100"/>
        <end position="1124"/>
    </location>
</feature>
<dbReference type="Gene3D" id="3.40.50.1820">
    <property type="entry name" value="alpha/beta hydrolase"/>
    <property type="match status" value="1"/>
</dbReference>
<evidence type="ECO:0000256" key="8">
    <source>
        <dbReference type="SAM" id="SignalP"/>
    </source>
</evidence>
<feature type="compositionally biased region" description="Low complexity" evidence="6">
    <location>
        <begin position="1025"/>
        <end position="1035"/>
    </location>
</feature>
<feature type="region of interest" description="Disordered" evidence="6">
    <location>
        <begin position="1014"/>
        <end position="1041"/>
    </location>
</feature>
<dbReference type="EMBL" id="ML976663">
    <property type="protein sequence ID" value="KAF1977510.1"/>
    <property type="molecule type" value="Genomic_DNA"/>
</dbReference>
<feature type="compositionally biased region" description="Basic residues" evidence="6">
    <location>
        <begin position="1135"/>
        <end position="1144"/>
    </location>
</feature>
<keyword evidence="2" id="KW-0121">Carboxypeptidase</keyword>
<dbReference type="PRINTS" id="PR00724">
    <property type="entry name" value="CRBOXYPTASEC"/>
</dbReference>
<keyword evidence="7" id="KW-0472">Membrane</keyword>
<keyword evidence="5" id="KW-0325">Glycoprotein</keyword>
<dbReference type="InterPro" id="IPR002654">
    <property type="entry name" value="Glyco_trans_25"/>
</dbReference>